<feature type="region of interest" description="Disordered" evidence="1">
    <location>
        <begin position="164"/>
        <end position="264"/>
    </location>
</feature>
<feature type="compositionally biased region" description="Polar residues" evidence="1">
    <location>
        <begin position="421"/>
        <end position="430"/>
    </location>
</feature>
<feature type="compositionally biased region" description="Low complexity" evidence="1">
    <location>
        <begin position="473"/>
        <end position="484"/>
    </location>
</feature>
<feature type="region of interest" description="Disordered" evidence="1">
    <location>
        <begin position="409"/>
        <end position="542"/>
    </location>
</feature>
<dbReference type="Proteomes" id="UP000245956">
    <property type="component" value="Unassembled WGS sequence"/>
</dbReference>
<dbReference type="AlphaFoldDB" id="A0A2U3EKU6"/>
<feature type="compositionally biased region" description="Low complexity" evidence="1">
    <location>
        <begin position="247"/>
        <end position="264"/>
    </location>
</feature>
<feature type="region of interest" description="Disordered" evidence="1">
    <location>
        <begin position="562"/>
        <end position="588"/>
    </location>
</feature>
<sequence length="614" mass="64888">MASWTMPYRADAVENSSNNTNRDSGFYWQDLEGAADMQSDFFGQFVDLDHDGPVTTSAGDAFHAHAMTAALAGGPESVFLTGEAHLPHNHMSESTGSSGVSTSDELDFLSNSSHMGPAASSVSHEIDPKDLAIGAESHLSQQFEYLGRGSMSETDLTRLESISLHSPQKGSAVSDPASPTPPNTAARKPKKFVEALSSTIRKATNLRKTRKPAPIQRTGSPEPEEQPQPLKPPKQRRGRTRTVTHGNTSHSPPTQQQQHQNAASAQFIHGFCDDPFSENNPPPLPAAASMQYYGQSGINTPIESPGVKSEPGQFPDPAGVHVPSGSAWQHHQQQVMTPDQWNGAGGEYITTGQEPGWWDMGMMSQGAPVNGDMASHHRNTSVNLNSHAQHMGMPYEYAPMADTGAAGLMIHMPQPRPGQPTVVTDLSVNGPTHLPPPPAPPKAPATDRPHRPPRAKSSGARHMSCSPMRKQRAPSASPSPGQPSNVPRSRHSSGASISSSRSTSGRLPGSMPGTPCSVRKRRSRDVSGGSVSISLGGDDLGGGGGGGGVGFVNFTPNDGSLLMTGVAPSGSSKTKARREKEAQDRRRRLSEAALKAVAAAGGDVDKLLEQGFAF</sequence>
<organism evidence="2 3">
    <name type="scientific">Purpureocillium lilacinum</name>
    <name type="common">Paecilomyces lilacinus</name>
    <dbReference type="NCBI Taxonomy" id="33203"/>
    <lineage>
        <taxon>Eukaryota</taxon>
        <taxon>Fungi</taxon>
        <taxon>Dikarya</taxon>
        <taxon>Ascomycota</taxon>
        <taxon>Pezizomycotina</taxon>
        <taxon>Sordariomycetes</taxon>
        <taxon>Hypocreomycetidae</taxon>
        <taxon>Hypocreales</taxon>
        <taxon>Ophiocordycipitaceae</taxon>
        <taxon>Purpureocillium</taxon>
    </lineage>
</organism>
<accession>A0A2U3EKU6</accession>
<gene>
    <name evidence="2" type="ORF">PCL_05793</name>
</gene>
<evidence type="ECO:0000313" key="3">
    <source>
        <dbReference type="Proteomes" id="UP000245956"/>
    </source>
</evidence>
<comment type="caution">
    <text evidence="2">The sequence shown here is derived from an EMBL/GenBank/DDBJ whole genome shotgun (WGS) entry which is preliminary data.</text>
</comment>
<dbReference type="EMBL" id="LCWV01000002">
    <property type="protein sequence ID" value="PWI75135.1"/>
    <property type="molecule type" value="Genomic_DNA"/>
</dbReference>
<proteinExistence type="predicted"/>
<feature type="compositionally biased region" description="Pro residues" evidence="1">
    <location>
        <begin position="433"/>
        <end position="443"/>
    </location>
</feature>
<evidence type="ECO:0000256" key="1">
    <source>
        <dbReference type="SAM" id="MobiDB-lite"/>
    </source>
</evidence>
<name>A0A2U3EKU6_PURLI</name>
<feature type="compositionally biased region" description="Basic residues" evidence="1">
    <location>
        <begin position="233"/>
        <end position="242"/>
    </location>
</feature>
<feature type="compositionally biased region" description="Low complexity" evidence="1">
    <location>
        <begin position="526"/>
        <end position="537"/>
    </location>
</feature>
<reference evidence="2 3" key="1">
    <citation type="journal article" date="2016" name="Front. Microbiol.">
        <title>Genome and transcriptome sequences reveal the specific parasitism of the nematophagous Purpureocillium lilacinum 36-1.</title>
        <authorList>
            <person name="Xie J."/>
            <person name="Li S."/>
            <person name="Mo C."/>
            <person name="Xiao X."/>
            <person name="Peng D."/>
            <person name="Wang G."/>
            <person name="Xiao Y."/>
        </authorList>
    </citation>
    <scope>NUCLEOTIDE SEQUENCE [LARGE SCALE GENOMIC DNA]</scope>
    <source>
        <strain evidence="2 3">36-1</strain>
    </source>
</reference>
<feature type="compositionally biased region" description="Low complexity" evidence="1">
    <location>
        <begin position="492"/>
        <end position="510"/>
    </location>
</feature>
<protein>
    <submittedName>
        <fullName evidence="2">Uncharacterized protein</fullName>
    </submittedName>
</protein>
<evidence type="ECO:0000313" key="2">
    <source>
        <dbReference type="EMBL" id="PWI75135.1"/>
    </source>
</evidence>